<accession>A0A8S3UCL9</accession>
<feature type="compositionally biased region" description="Basic residues" evidence="1">
    <location>
        <begin position="152"/>
        <end position="163"/>
    </location>
</feature>
<sequence length="562" mass="63872">MAGIEDNTDSASSTTSEMINTADTDKRLRTLTESGKELFENKQRKFLLKMQIVKSDLQLLARNIEPYSNELTSLQELKTEFMSGTVRYDTICKEYLDFLSRTNTAEGMDEVHKLSGEMQDFTQFVETESKRMNTFINELRAIERENSLASRSSRRSHSSRKTHSSSSSSVLARARAKAEAAKVKVHFAEKETLLLKEKALIEEKRSIESAKVERKKADIEADLDLLSRQKEAAAVEAEANALQNECDENMSQVLPDQPPLDSKSKTAAYINHVQKQISSIEIDKENTDAFHIDKENKHSTHIDQENTHVSGTLDPHANSFIPRKNIIADTHVSDNHPYPSDRTLATDFTRFLLKRDLLMSSQQANTGFKDKLPTTKGKLNDVRTRKTDFAETKNERSQSVDPHRISIFPPCTSELKIDEVRTLEVDESAYDKIGKDVFIRHGNPADLATRSIIPSKLENSIWLSGPVIKIYADQTIESFSLINPDTDNEIRPDITTRKTTSLEKLSLGSQRFERFGNWKSLVRSIALIKNFLVNRISKETRCRFRDAEMFVVGVVLLSRTYE</sequence>
<dbReference type="OrthoDB" id="6184848at2759"/>
<dbReference type="PANTHER" id="PTHR47331">
    <property type="entry name" value="PHD-TYPE DOMAIN-CONTAINING PROTEIN"/>
    <property type="match status" value="1"/>
</dbReference>
<dbReference type="PANTHER" id="PTHR47331:SF6">
    <property type="entry name" value="DOUBLECORTIN DOMAIN-CONTAINING PROTEIN"/>
    <property type="match status" value="1"/>
</dbReference>
<feature type="region of interest" description="Disordered" evidence="1">
    <location>
        <begin position="146"/>
        <end position="173"/>
    </location>
</feature>
<keyword evidence="3" id="KW-1185">Reference proteome</keyword>
<feature type="compositionally biased region" description="Polar residues" evidence="1">
    <location>
        <begin position="9"/>
        <end position="22"/>
    </location>
</feature>
<dbReference type="EMBL" id="CAJPWZ010002711">
    <property type="protein sequence ID" value="CAG2243681.1"/>
    <property type="molecule type" value="Genomic_DNA"/>
</dbReference>
<dbReference type="Proteomes" id="UP000683360">
    <property type="component" value="Unassembled WGS sequence"/>
</dbReference>
<feature type="region of interest" description="Disordered" evidence="1">
    <location>
        <begin position="1"/>
        <end position="26"/>
    </location>
</feature>
<evidence type="ECO:0000256" key="1">
    <source>
        <dbReference type="SAM" id="MobiDB-lite"/>
    </source>
</evidence>
<dbReference type="AlphaFoldDB" id="A0A8S3UCL9"/>
<protein>
    <submittedName>
        <fullName evidence="2">Uncharacterized protein</fullName>
    </submittedName>
</protein>
<reference evidence="2" key="1">
    <citation type="submission" date="2021-03" db="EMBL/GenBank/DDBJ databases">
        <authorList>
            <person name="Bekaert M."/>
        </authorList>
    </citation>
    <scope>NUCLEOTIDE SEQUENCE</scope>
</reference>
<name>A0A8S3UCL9_MYTED</name>
<proteinExistence type="predicted"/>
<evidence type="ECO:0000313" key="3">
    <source>
        <dbReference type="Proteomes" id="UP000683360"/>
    </source>
</evidence>
<gene>
    <name evidence="2" type="ORF">MEDL_55818</name>
</gene>
<evidence type="ECO:0000313" key="2">
    <source>
        <dbReference type="EMBL" id="CAG2243681.1"/>
    </source>
</evidence>
<organism evidence="2 3">
    <name type="scientific">Mytilus edulis</name>
    <name type="common">Blue mussel</name>
    <dbReference type="NCBI Taxonomy" id="6550"/>
    <lineage>
        <taxon>Eukaryota</taxon>
        <taxon>Metazoa</taxon>
        <taxon>Spiralia</taxon>
        <taxon>Lophotrochozoa</taxon>
        <taxon>Mollusca</taxon>
        <taxon>Bivalvia</taxon>
        <taxon>Autobranchia</taxon>
        <taxon>Pteriomorphia</taxon>
        <taxon>Mytilida</taxon>
        <taxon>Mytiloidea</taxon>
        <taxon>Mytilidae</taxon>
        <taxon>Mytilinae</taxon>
        <taxon>Mytilus</taxon>
    </lineage>
</organism>
<comment type="caution">
    <text evidence="2">The sequence shown here is derived from an EMBL/GenBank/DDBJ whole genome shotgun (WGS) entry which is preliminary data.</text>
</comment>
<feature type="compositionally biased region" description="Low complexity" evidence="1">
    <location>
        <begin position="164"/>
        <end position="173"/>
    </location>
</feature>